<proteinExistence type="predicted"/>
<dbReference type="EMBL" id="JAGIOD010000001">
    <property type="protein sequence ID" value="MBP2380390.1"/>
    <property type="molecule type" value="Genomic_DNA"/>
</dbReference>
<evidence type="ECO:0000313" key="2">
    <source>
        <dbReference type="EMBL" id="MBP2380390.1"/>
    </source>
</evidence>
<sequence length="137" mass="15271">MSAPQHAGGDEEPVGPVPGPEGDLDRLLATSSARSPHRCCFLLHVRPEKLDDYVRAHQDVWEEMREALSASGWRNYSLFLRPEDGMVVGYFEADDVDAAQEAIGRAAISPRWEAAMAEYFAPDGEEKQVLPQYFHLA</sequence>
<gene>
    <name evidence="2" type="ORF">JOF43_000347</name>
</gene>
<comment type="caution">
    <text evidence="2">The sequence shown here is derived from an EMBL/GenBank/DDBJ whole genome shotgun (WGS) entry which is preliminary data.</text>
</comment>
<organism evidence="2 3">
    <name type="scientific">Brachybacterium sacelli</name>
    <dbReference type="NCBI Taxonomy" id="173364"/>
    <lineage>
        <taxon>Bacteria</taxon>
        <taxon>Bacillati</taxon>
        <taxon>Actinomycetota</taxon>
        <taxon>Actinomycetes</taxon>
        <taxon>Micrococcales</taxon>
        <taxon>Dermabacteraceae</taxon>
        <taxon>Brachybacterium</taxon>
    </lineage>
</organism>
<name>A0ABS4WW05_9MICO</name>
<dbReference type="Pfam" id="PF05336">
    <property type="entry name" value="rhaM"/>
    <property type="match status" value="1"/>
</dbReference>
<keyword evidence="3" id="KW-1185">Reference proteome</keyword>
<dbReference type="SUPFAM" id="SSF54909">
    <property type="entry name" value="Dimeric alpha+beta barrel"/>
    <property type="match status" value="1"/>
</dbReference>
<dbReference type="PANTHER" id="PTHR34389:SF2">
    <property type="entry name" value="L-RHAMNOSE MUTAROTASE"/>
    <property type="match status" value="1"/>
</dbReference>
<dbReference type="PANTHER" id="PTHR34389">
    <property type="entry name" value="L-RHAMNOSE MUTAROTASE"/>
    <property type="match status" value="1"/>
</dbReference>
<dbReference type="Proteomes" id="UP001519290">
    <property type="component" value="Unassembled WGS sequence"/>
</dbReference>
<dbReference type="EC" id="5.1.3.32" evidence="2"/>
<dbReference type="Gene3D" id="3.30.70.100">
    <property type="match status" value="1"/>
</dbReference>
<keyword evidence="2" id="KW-0413">Isomerase</keyword>
<accession>A0ABS4WW05</accession>
<protein>
    <submittedName>
        <fullName evidence="2">L-rhamnose mutarotase</fullName>
        <ecNumber evidence="2">5.1.3.32</ecNumber>
    </submittedName>
</protein>
<feature type="region of interest" description="Disordered" evidence="1">
    <location>
        <begin position="1"/>
        <end position="26"/>
    </location>
</feature>
<dbReference type="GO" id="GO:0062192">
    <property type="term" value="F:L-rhamnose mutarotase activity"/>
    <property type="evidence" value="ECO:0007669"/>
    <property type="project" value="UniProtKB-EC"/>
</dbReference>
<evidence type="ECO:0000313" key="3">
    <source>
        <dbReference type="Proteomes" id="UP001519290"/>
    </source>
</evidence>
<dbReference type="InterPro" id="IPR008000">
    <property type="entry name" value="Rham/fucose_mutarotase"/>
</dbReference>
<evidence type="ECO:0000256" key="1">
    <source>
        <dbReference type="SAM" id="MobiDB-lite"/>
    </source>
</evidence>
<dbReference type="InterPro" id="IPR011008">
    <property type="entry name" value="Dimeric_a/b-barrel"/>
</dbReference>
<dbReference type="RefSeq" id="WP_342592059.1">
    <property type="nucleotide sequence ID" value="NZ_BAAAJW010000008.1"/>
</dbReference>
<reference evidence="2 3" key="1">
    <citation type="submission" date="2021-03" db="EMBL/GenBank/DDBJ databases">
        <title>Sequencing the genomes of 1000 actinobacteria strains.</title>
        <authorList>
            <person name="Klenk H.-P."/>
        </authorList>
    </citation>
    <scope>NUCLEOTIDE SEQUENCE [LARGE SCALE GENOMIC DNA]</scope>
    <source>
        <strain evidence="2 3">DSM 14566</strain>
    </source>
</reference>